<sequence>MPTADNDSAAHAQRFAEVLAAARILIGEDDIKLERQPDAALTQLDLVTLRLQQRLRRAYDACRTLGSAARLTEDGASPAEVQAATGTAAMCLLVELHQSELHCIQHGSSSSSAKPQVDPALAQPSRKLVSLVSQWCFGRALSRFDASYAQAQPSSGRDASSQGRFAELLGGDVAAAASAQAGRQLDLVYDSLRTILSAVSTVLPEAQEGPPRILIQSQAGRILLEQCASDVLDIGLRLAKAPSTTHARDAEVASGYVGLILRTSSAISSLAGVGRLKARLNYASHSKASLKKAQDPAPAYALQLATRLSSLQLLRPDGVEALLRSSLDDAESRPEVAQRIASYSNLSALSSALTQAPIGVPEEVFLKTVLQQMMAFLQDHAAPAGSNASPQLTVIVLAFSRLSRRQPELLREALDARIYQKLNGSEAIHSGLEVGQIAVPSHAVRLAVRMLRCIIEHAEPSSDFIEYLFKPILGPCLALLSHLSRPVAQTCLAAWVRLVQAADIADQLGPQPGSVLDQLSQGRVFGTNDASASLTWADDDAGVCLKTGSPQSDMLSSMLQSLPAALASSVSLSDATELKLPPSLASSFIIRPVTVVAMLQDAHRADAAKLLLQKMLDSYVTVRLGSGLEAADLDSHGSSQSELRSILYLQMIMQLFDSFGEVLLKGDARSTLSFIDYTLTPPVDGQAQRHARGSSVKMEQSITGLAGLLNIEKSQESQSVSSDNPELASDPEVITTALSDATLSFEKAPMLAVIEAKISPLLNSTDEEVRRLGQEAMLVLKARESAGRSASPMGKIPASVASTPRSKGLDKYQEALKLLQDPILPVRAHGLVMLRELVTKPEFKPTKHSSSAGSKKVLISDASDASRLSAPTPPIDDKDDICAEVDPALHPAILDIFVQAIQDEESYLYLNAVQGLAAMAISGGTQVLKVLVSKYVGAEERRDRNVGQAEADRRLRIGEALLRVLQRCGQRLGPNVSLVVEPLLTMLRDAREPAALRSSAISLLGTCVEAAPLEMASGGFSSSLGTTCLDLVSLESTERTQPLSALKRRKRKQEGSATVTIKGSGAFAGLDTEALDGSDEEEETPQPDSALATDTKLPQLRRSALFLLALLLAGANAVLENCLDEASAVTEDGVISSVGRDGNSGISALRLPGGAILPPLPSDKAGTSARRSTTLPPLLFDSKLLGRAKTVLRFVGERDADAVVRVQADEAQQQCAQLELNLVHLAQLRS</sequence>
<feature type="domain" description="RNA polymerase II assembly factor Rtp1 C-terminal" evidence="3">
    <location>
        <begin position="812"/>
        <end position="970"/>
    </location>
</feature>
<dbReference type="Proteomes" id="UP001176521">
    <property type="component" value="Unassembled WGS sequence"/>
</dbReference>
<evidence type="ECO:0000313" key="4">
    <source>
        <dbReference type="EMBL" id="KAK0536408.1"/>
    </source>
</evidence>
<evidence type="ECO:0000256" key="2">
    <source>
        <dbReference type="SAM" id="MobiDB-lite"/>
    </source>
</evidence>
<keyword evidence="5" id="KW-1185">Reference proteome</keyword>
<evidence type="ECO:0000259" key="3">
    <source>
        <dbReference type="Pfam" id="PF10363"/>
    </source>
</evidence>
<organism evidence="4 5">
    <name type="scientific">Tilletia horrida</name>
    <dbReference type="NCBI Taxonomy" id="155126"/>
    <lineage>
        <taxon>Eukaryota</taxon>
        <taxon>Fungi</taxon>
        <taxon>Dikarya</taxon>
        <taxon>Basidiomycota</taxon>
        <taxon>Ustilaginomycotina</taxon>
        <taxon>Exobasidiomycetes</taxon>
        <taxon>Tilletiales</taxon>
        <taxon>Tilletiaceae</taxon>
        <taxon>Tilletia</taxon>
    </lineage>
</organism>
<dbReference type="InterPro" id="IPR039600">
    <property type="entry name" value="TANGO6/Rtp1"/>
</dbReference>
<reference evidence="4" key="1">
    <citation type="journal article" date="2023" name="PhytoFront">
        <title>Draft Genome Resources of Seven Strains of Tilletia horrida, Causal Agent of Kernel Smut of Rice.</title>
        <authorList>
            <person name="Khanal S."/>
            <person name="Antony Babu S."/>
            <person name="Zhou X.G."/>
        </authorList>
    </citation>
    <scope>NUCLEOTIDE SEQUENCE</scope>
    <source>
        <strain evidence="4">TX3</strain>
    </source>
</reference>
<comment type="caution">
    <text evidence="4">The sequence shown here is derived from an EMBL/GenBank/DDBJ whole genome shotgun (WGS) entry which is preliminary data.</text>
</comment>
<proteinExistence type="inferred from homology"/>
<protein>
    <recommendedName>
        <fullName evidence="3">RNA polymerase II assembly factor Rtp1 C-terminal domain-containing protein</fullName>
    </recommendedName>
</protein>
<dbReference type="Pfam" id="PF10363">
    <property type="entry name" value="RTP1_C1"/>
    <property type="match status" value="1"/>
</dbReference>
<dbReference type="EMBL" id="JAPDMQ010000077">
    <property type="protein sequence ID" value="KAK0536408.1"/>
    <property type="molecule type" value="Genomic_DNA"/>
</dbReference>
<dbReference type="PANTHER" id="PTHR20959">
    <property type="entry name" value="TRANSPORT AND GOLGI ORGANIZATION PROTEIN 6 FAMILY MEMBER"/>
    <property type="match status" value="1"/>
</dbReference>
<comment type="similarity">
    <text evidence="1">Belongs to the Tango6 family.</text>
</comment>
<dbReference type="PANTHER" id="PTHR20959:SF1">
    <property type="entry name" value="TRANSPORT AND GOLGI ORGANIZATION PROTEIN 6 HOMOLOG"/>
    <property type="match status" value="1"/>
</dbReference>
<dbReference type="SUPFAM" id="SSF48371">
    <property type="entry name" value="ARM repeat"/>
    <property type="match status" value="1"/>
</dbReference>
<feature type="region of interest" description="Disordered" evidence="2">
    <location>
        <begin position="1075"/>
        <end position="1094"/>
    </location>
</feature>
<dbReference type="GO" id="GO:0009306">
    <property type="term" value="P:protein secretion"/>
    <property type="evidence" value="ECO:0007669"/>
    <property type="project" value="TreeGrafter"/>
</dbReference>
<dbReference type="InterPro" id="IPR019451">
    <property type="entry name" value="Rtp1_C1"/>
</dbReference>
<name>A0AAN6GFA8_9BASI</name>
<gene>
    <name evidence="4" type="ORF">OC842_001992</name>
</gene>
<evidence type="ECO:0000313" key="5">
    <source>
        <dbReference type="Proteomes" id="UP001176521"/>
    </source>
</evidence>
<accession>A0AAN6GFA8</accession>
<dbReference type="InterPro" id="IPR016024">
    <property type="entry name" value="ARM-type_fold"/>
</dbReference>
<evidence type="ECO:0000256" key="1">
    <source>
        <dbReference type="ARBA" id="ARBA00005724"/>
    </source>
</evidence>
<feature type="compositionally biased region" description="Acidic residues" evidence="2">
    <location>
        <begin position="1075"/>
        <end position="1085"/>
    </location>
</feature>
<dbReference type="AlphaFoldDB" id="A0AAN6GFA8"/>